<dbReference type="GO" id="GO:0016987">
    <property type="term" value="F:sigma factor activity"/>
    <property type="evidence" value="ECO:0007669"/>
    <property type="project" value="UniProtKB-KW"/>
</dbReference>
<keyword evidence="2" id="KW-0805">Transcription regulation</keyword>
<evidence type="ECO:0000256" key="1">
    <source>
        <dbReference type="ARBA" id="ARBA00010641"/>
    </source>
</evidence>
<dbReference type="InterPro" id="IPR014284">
    <property type="entry name" value="RNA_pol_sigma-70_dom"/>
</dbReference>
<dbReference type="AlphaFoldDB" id="A0A6M0Q415"/>
<dbReference type="CDD" id="cd06171">
    <property type="entry name" value="Sigma70_r4"/>
    <property type="match status" value="1"/>
</dbReference>
<dbReference type="PANTHER" id="PTHR43133:SF60">
    <property type="entry name" value="RNA POLYMERASE SIGMA FACTOR SIGV"/>
    <property type="match status" value="1"/>
</dbReference>
<dbReference type="Gene3D" id="1.10.10.10">
    <property type="entry name" value="Winged helix-like DNA-binding domain superfamily/Winged helix DNA-binding domain"/>
    <property type="match status" value="1"/>
</dbReference>
<dbReference type="SUPFAM" id="SSF88659">
    <property type="entry name" value="Sigma3 and sigma4 domains of RNA polymerase sigma factors"/>
    <property type="match status" value="1"/>
</dbReference>
<comment type="caution">
    <text evidence="7">The sequence shown here is derived from an EMBL/GenBank/DDBJ whole genome shotgun (WGS) entry which is preliminary data.</text>
</comment>
<evidence type="ECO:0000313" key="8">
    <source>
        <dbReference type="Proteomes" id="UP000481043"/>
    </source>
</evidence>
<feature type="domain" description="RNA polymerase sigma-70 region 2" evidence="5">
    <location>
        <begin position="24"/>
        <end position="87"/>
    </location>
</feature>
<dbReference type="RefSeq" id="WP_163178226.1">
    <property type="nucleotide sequence ID" value="NZ_JAAIWM010000001.1"/>
</dbReference>
<proteinExistence type="inferred from homology"/>
<evidence type="ECO:0000256" key="2">
    <source>
        <dbReference type="ARBA" id="ARBA00023015"/>
    </source>
</evidence>
<protein>
    <submittedName>
        <fullName evidence="7">Sigma-70 family RNA polymerase sigma factor</fullName>
    </submittedName>
</protein>
<accession>A0A6M0Q415</accession>
<keyword evidence="3" id="KW-0731">Sigma factor</keyword>
<feature type="domain" description="RNA polymerase sigma factor 70 region 4 type 2" evidence="6">
    <location>
        <begin position="127"/>
        <end position="171"/>
    </location>
</feature>
<dbReference type="GO" id="GO:0003677">
    <property type="term" value="F:DNA binding"/>
    <property type="evidence" value="ECO:0007669"/>
    <property type="project" value="InterPro"/>
</dbReference>
<evidence type="ECO:0000313" key="7">
    <source>
        <dbReference type="EMBL" id="NEY71071.1"/>
    </source>
</evidence>
<dbReference type="EMBL" id="JAAIWM010000001">
    <property type="protein sequence ID" value="NEY71071.1"/>
    <property type="molecule type" value="Genomic_DNA"/>
</dbReference>
<evidence type="ECO:0000259" key="5">
    <source>
        <dbReference type="Pfam" id="PF04542"/>
    </source>
</evidence>
<dbReference type="InterPro" id="IPR013249">
    <property type="entry name" value="RNA_pol_sigma70_r4_t2"/>
</dbReference>
<keyword evidence="4" id="KW-0804">Transcription</keyword>
<dbReference type="Proteomes" id="UP000481043">
    <property type="component" value="Unassembled WGS sequence"/>
</dbReference>
<dbReference type="InterPro" id="IPR039425">
    <property type="entry name" value="RNA_pol_sigma-70-like"/>
</dbReference>
<dbReference type="InterPro" id="IPR013325">
    <property type="entry name" value="RNA_pol_sigma_r2"/>
</dbReference>
<dbReference type="SUPFAM" id="SSF88946">
    <property type="entry name" value="Sigma2 domain of RNA polymerase sigma factors"/>
    <property type="match status" value="1"/>
</dbReference>
<dbReference type="NCBIfam" id="TIGR02937">
    <property type="entry name" value="sigma70-ECF"/>
    <property type="match status" value="1"/>
</dbReference>
<dbReference type="InterPro" id="IPR036388">
    <property type="entry name" value="WH-like_DNA-bd_sf"/>
</dbReference>
<dbReference type="InterPro" id="IPR013324">
    <property type="entry name" value="RNA_pol_sigma_r3/r4-like"/>
</dbReference>
<organism evidence="7 8">
    <name type="scientific">Bacillus mesophilus</name>
    <dbReference type="NCBI Taxonomy" id="1808955"/>
    <lineage>
        <taxon>Bacteria</taxon>
        <taxon>Bacillati</taxon>
        <taxon>Bacillota</taxon>
        <taxon>Bacilli</taxon>
        <taxon>Bacillales</taxon>
        <taxon>Bacillaceae</taxon>
        <taxon>Bacillus</taxon>
    </lineage>
</organism>
<evidence type="ECO:0000259" key="6">
    <source>
        <dbReference type="Pfam" id="PF08281"/>
    </source>
</evidence>
<dbReference type="Gene3D" id="1.10.1740.10">
    <property type="match status" value="1"/>
</dbReference>
<dbReference type="InterPro" id="IPR007627">
    <property type="entry name" value="RNA_pol_sigma70_r2"/>
</dbReference>
<dbReference type="NCBIfam" id="NF006930">
    <property type="entry name" value="PRK09415.1"/>
    <property type="match status" value="1"/>
</dbReference>
<gene>
    <name evidence="7" type="ORF">G4D63_04870</name>
</gene>
<dbReference type="Pfam" id="PF08281">
    <property type="entry name" value="Sigma70_r4_2"/>
    <property type="match status" value="1"/>
</dbReference>
<dbReference type="PANTHER" id="PTHR43133">
    <property type="entry name" value="RNA POLYMERASE ECF-TYPE SIGMA FACTO"/>
    <property type="match status" value="1"/>
</dbReference>
<sequence>MERFLQEDVLDHFEKEEFTIDYIIKEYGQNILWLAYSYVKDRTLAEDITQDVFVNCYKNIHKFRGDSSIKTWLYRITGNRCKDVMRSWSYRGKKMNEYLFDHHISPGRDPEQEMMDKFEDRSLSLKVLSLPVKYREVIFLYYFEEYTIDELSDLLRINPNTVKSRLHRGRNLLKEMYEKDGESYGK</sequence>
<name>A0A6M0Q415_9BACI</name>
<dbReference type="GO" id="GO:0006352">
    <property type="term" value="P:DNA-templated transcription initiation"/>
    <property type="evidence" value="ECO:0007669"/>
    <property type="project" value="InterPro"/>
</dbReference>
<evidence type="ECO:0000256" key="4">
    <source>
        <dbReference type="ARBA" id="ARBA00023163"/>
    </source>
</evidence>
<dbReference type="Pfam" id="PF04542">
    <property type="entry name" value="Sigma70_r2"/>
    <property type="match status" value="1"/>
</dbReference>
<keyword evidence="8" id="KW-1185">Reference proteome</keyword>
<comment type="similarity">
    <text evidence="1">Belongs to the sigma-70 factor family. ECF subfamily.</text>
</comment>
<evidence type="ECO:0000256" key="3">
    <source>
        <dbReference type="ARBA" id="ARBA00023082"/>
    </source>
</evidence>
<reference evidence="7 8" key="1">
    <citation type="submission" date="2020-02" db="EMBL/GenBank/DDBJ databases">
        <title>Bacillus aquiflavi sp. nov., isolated from yellow water of strong flavor Chinese baijiu in Yibin region of China.</title>
        <authorList>
            <person name="Xie J."/>
        </authorList>
    </citation>
    <scope>NUCLEOTIDE SEQUENCE [LARGE SCALE GENOMIC DNA]</scope>
    <source>
        <strain evidence="7 8">SA4</strain>
    </source>
</reference>